<feature type="region of interest" description="Disordered" evidence="1">
    <location>
        <begin position="41"/>
        <end position="60"/>
    </location>
</feature>
<protein>
    <submittedName>
        <fullName evidence="2">Uncharacterized protein</fullName>
    </submittedName>
</protein>
<name>A0A9D4RZF1_DREPO</name>
<proteinExistence type="predicted"/>
<sequence>MRQRSNDMEQQRESPGPSRFANAGRPARTAVIRRHFLTQSPYFPVPPRLKPVNSPAESRVDRTGYCLSRSSPGRAPVVAGSAPVKAGSCPGESRQRPGRAPVYRNTAGTHRVYTGIRLRQSYGNAPVSSRSSPVMQRRSPVNAGGIPEERRFSYVP</sequence>
<evidence type="ECO:0000313" key="2">
    <source>
        <dbReference type="EMBL" id="KAH3884237.1"/>
    </source>
</evidence>
<feature type="compositionally biased region" description="Basic and acidic residues" evidence="1">
    <location>
        <begin position="1"/>
        <end position="12"/>
    </location>
</feature>
<dbReference type="AlphaFoldDB" id="A0A9D4RZF1"/>
<accession>A0A9D4RZF1</accession>
<gene>
    <name evidence="2" type="ORF">DPMN_008213</name>
</gene>
<reference evidence="2" key="1">
    <citation type="journal article" date="2019" name="bioRxiv">
        <title>The Genome of the Zebra Mussel, Dreissena polymorpha: A Resource for Invasive Species Research.</title>
        <authorList>
            <person name="McCartney M.A."/>
            <person name="Auch B."/>
            <person name="Kono T."/>
            <person name="Mallez S."/>
            <person name="Zhang Y."/>
            <person name="Obille A."/>
            <person name="Becker A."/>
            <person name="Abrahante J.E."/>
            <person name="Garbe J."/>
            <person name="Badalamenti J.P."/>
            <person name="Herman A."/>
            <person name="Mangelson H."/>
            <person name="Liachko I."/>
            <person name="Sullivan S."/>
            <person name="Sone E.D."/>
            <person name="Koren S."/>
            <person name="Silverstein K.A.T."/>
            <person name="Beckman K.B."/>
            <person name="Gohl D.M."/>
        </authorList>
    </citation>
    <scope>NUCLEOTIDE SEQUENCE</scope>
    <source>
        <strain evidence="2">Duluth1</strain>
        <tissue evidence="2">Whole animal</tissue>
    </source>
</reference>
<keyword evidence="3" id="KW-1185">Reference proteome</keyword>
<evidence type="ECO:0000256" key="1">
    <source>
        <dbReference type="SAM" id="MobiDB-lite"/>
    </source>
</evidence>
<evidence type="ECO:0000313" key="3">
    <source>
        <dbReference type="Proteomes" id="UP000828390"/>
    </source>
</evidence>
<feature type="region of interest" description="Disordered" evidence="1">
    <location>
        <begin position="67"/>
        <end position="156"/>
    </location>
</feature>
<reference evidence="2" key="2">
    <citation type="submission" date="2020-11" db="EMBL/GenBank/DDBJ databases">
        <authorList>
            <person name="McCartney M.A."/>
            <person name="Auch B."/>
            <person name="Kono T."/>
            <person name="Mallez S."/>
            <person name="Becker A."/>
            <person name="Gohl D.M."/>
            <person name="Silverstein K.A.T."/>
            <person name="Koren S."/>
            <person name="Bechman K.B."/>
            <person name="Herman A."/>
            <person name="Abrahante J.E."/>
            <person name="Garbe J."/>
        </authorList>
    </citation>
    <scope>NUCLEOTIDE SEQUENCE</scope>
    <source>
        <strain evidence="2">Duluth1</strain>
        <tissue evidence="2">Whole animal</tissue>
    </source>
</reference>
<feature type="compositionally biased region" description="Polar residues" evidence="1">
    <location>
        <begin position="121"/>
        <end position="134"/>
    </location>
</feature>
<feature type="compositionally biased region" description="Basic and acidic residues" evidence="1">
    <location>
        <begin position="147"/>
        <end position="156"/>
    </location>
</feature>
<organism evidence="2 3">
    <name type="scientific">Dreissena polymorpha</name>
    <name type="common">Zebra mussel</name>
    <name type="synonym">Mytilus polymorpha</name>
    <dbReference type="NCBI Taxonomy" id="45954"/>
    <lineage>
        <taxon>Eukaryota</taxon>
        <taxon>Metazoa</taxon>
        <taxon>Spiralia</taxon>
        <taxon>Lophotrochozoa</taxon>
        <taxon>Mollusca</taxon>
        <taxon>Bivalvia</taxon>
        <taxon>Autobranchia</taxon>
        <taxon>Heteroconchia</taxon>
        <taxon>Euheterodonta</taxon>
        <taxon>Imparidentia</taxon>
        <taxon>Neoheterodontei</taxon>
        <taxon>Myida</taxon>
        <taxon>Dreissenoidea</taxon>
        <taxon>Dreissenidae</taxon>
        <taxon>Dreissena</taxon>
    </lineage>
</organism>
<feature type="region of interest" description="Disordered" evidence="1">
    <location>
        <begin position="1"/>
        <end position="27"/>
    </location>
</feature>
<dbReference type="Proteomes" id="UP000828390">
    <property type="component" value="Unassembled WGS sequence"/>
</dbReference>
<comment type="caution">
    <text evidence="2">The sequence shown here is derived from an EMBL/GenBank/DDBJ whole genome shotgun (WGS) entry which is preliminary data.</text>
</comment>
<dbReference type="EMBL" id="JAIWYP010000001">
    <property type="protein sequence ID" value="KAH3884237.1"/>
    <property type="molecule type" value="Genomic_DNA"/>
</dbReference>